<accession>A0A420EJF3</accession>
<dbReference type="Proteomes" id="UP000284395">
    <property type="component" value="Unassembled WGS sequence"/>
</dbReference>
<protein>
    <submittedName>
        <fullName evidence="2">DUF1737 domain-containing protein</fullName>
    </submittedName>
</protein>
<name>A0A420EJF3_9SPHN</name>
<evidence type="ECO:0000259" key="1">
    <source>
        <dbReference type="Pfam" id="PF08410"/>
    </source>
</evidence>
<evidence type="ECO:0000313" key="2">
    <source>
        <dbReference type="EMBL" id="RKF20794.1"/>
    </source>
</evidence>
<keyword evidence="3" id="KW-1185">Reference proteome</keyword>
<comment type="caution">
    <text evidence="2">The sequence shown here is derived from an EMBL/GenBank/DDBJ whole genome shotgun (WGS) entry which is preliminary data.</text>
</comment>
<proteinExistence type="predicted"/>
<dbReference type="RefSeq" id="WP_120325077.1">
    <property type="nucleotide sequence ID" value="NZ_RAPF01000005.1"/>
</dbReference>
<dbReference type="OrthoDB" id="9809803at2"/>
<feature type="domain" description="DUF1737" evidence="1">
    <location>
        <begin position="11"/>
        <end position="57"/>
    </location>
</feature>
<gene>
    <name evidence="2" type="ORF">D6851_11845</name>
</gene>
<organism evidence="2 3">
    <name type="scientific">Altericroceibacterium spongiae</name>
    <dbReference type="NCBI Taxonomy" id="2320269"/>
    <lineage>
        <taxon>Bacteria</taxon>
        <taxon>Pseudomonadati</taxon>
        <taxon>Pseudomonadota</taxon>
        <taxon>Alphaproteobacteria</taxon>
        <taxon>Sphingomonadales</taxon>
        <taxon>Erythrobacteraceae</taxon>
        <taxon>Altericroceibacterium</taxon>
    </lineage>
</organism>
<dbReference type="EMBL" id="RAPF01000005">
    <property type="protein sequence ID" value="RKF20794.1"/>
    <property type="molecule type" value="Genomic_DNA"/>
</dbReference>
<dbReference type="InterPro" id="IPR013619">
    <property type="entry name" value="DUF1737"/>
</dbReference>
<reference evidence="2 3" key="1">
    <citation type="submission" date="2018-09" db="EMBL/GenBank/DDBJ databases">
        <title>Altererythrobacter spongiae sp. nov., isolated from a marine sponge.</title>
        <authorList>
            <person name="Zhuang L."/>
            <person name="Luo L."/>
        </authorList>
    </citation>
    <scope>NUCLEOTIDE SEQUENCE [LARGE SCALE GENOMIC DNA]</scope>
    <source>
        <strain evidence="2 3">HN-Y73</strain>
    </source>
</reference>
<dbReference type="AlphaFoldDB" id="A0A420EJF3"/>
<evidence type="ECO:0000313" key="3">
    <source>
        <dbReference type="Proteomes" id="UP000284395"/>
    </source>
</evidence>
<dbReference type="Pfam" id="PF08410">
    <property type="entry name" value="DUF1737"/>
    <property type="match status" value="1"/>
</dbReference>
<sequence>MSTTPPDGKPIYRCLTGPDDDTFCKRVSQALEDGWELHGSPALTFNGERVICAQAVIWKGFIG</sequence>